<evidence type="ECO:0000256" key="1">
    <source>
        <dbReference type="ARBA" id="ARBA00004141"/>
    </source>
</evidence>
<dbReference type="FunFam" id="1.10.3430.10:FF:000003">
    <property type="entry name" value="Ammonium transporter"/>
    <property type="match status" value="1"/>
</dbReference>
<evidence type="ECO:0000256" key="5">
    <source>
        <dbReference type="ARBA" id="ARBA00022989"/>
    </source>
</evidence>
<feature type="domain" description="Ammonium transporter AmtB-like" evidence="9">
    <location>
        <begin position="25"/>
        <end position="434"/>
    </location>
</feature>
<dbReference type="InterPro" id="IPR001905">
    <property type="entry name" value="Ammonium_transpt"/>
</dbReference>
<dbReference type="NCBIfam" id="TIGR00836">
    <property type="entry name" value="amt"/>
    <property type="match status" value="1"/>
</dbReference>
<dbReference type="STRING" id="2020962.A0A2N1JA81"/>
<feature type="transmembrane region" description="Helical" evidence="8">
    <location>
        <begin position="277"/>
        <end position="297"/>
    </location>
</feature>
<feature type="transmembrane region" description="Helical" evidence="8">
    <location>
        <begin position="377"/>
        <end position="402"/>
    </location>
</feature>
<name>A0A2N1JA81_9BASI</name>
<feature type="transmembrane region" description="Helical" evidence="8">
    <location>
        <begin position="183"/>
        <end position="200"/>
    </location>
</feature>
<evidence type="ECO:0000256" key="3">
    <source>
        <dbReference type="ARBA" id="ARBA00022448"/>
    </source>
</evidence>
<sequence>MVEVKLDNANNIVTNGMYNLGDISWILVSTCLVFLIGPGIGFFYAGLLRRKNALSMIGLCFALMAVVSIQWFFWGFSLAFSDSGNPFIGDMKNFGLINVDMQPSAGAKTIPQLVYCIYQMMFASIAPVIMCGAFSERCRIGPILIFAFCWTTIVYDPIAFWTWNVGKGWANKLGALDFAGGTPLHISSGSAALAISLYIGRRRGYGTEQLAYRPNNVTYVALGTILLWFGWFGFNGGSGLGANLRSAQAIMVTHISACSGGFTWMLLDYRLERKWSVVGFCSGVISGLVSITPAAGYVGTPSALVFGILGAAACNFATQLKNLLGYDDALDIFAAHAVGGMVGNFLTALFADGRVSSFDGSDPSLGSGWINHHWIQLGYQLAAAFSGMGWSFVLTFILLFIVDHVPYCHFRMSEEDEEDEMVGADIAQIGEEAYAFLGTLDLHLMGNSHLHKDAENATFADNWLAREKPANTSNEALHTATVPDNVA</sequence>
<keyword evidence="3 8" id="KW-0813">Transport</keyword>
<keyword evidence="11" id="KW-1185">Reference proteome</keyword>
<evidence type="ECO:0000256" key="7">
    <source>
        <dbReference type="ARBA" id="ARBA00023177"/>
    </source>
</evidence>
<feature type="transmembrane region" description="Helical" evidence="8">
    <location>
        <begin position="246"/>
        <end position="265"/>
    </location>
</feature>
<keyword evidence="6 8" id="KW-0472">Membrane</keyword>
<gene>
    <name evidence="10" type="ORF">MVES_002404</name>
</gene>
<dbReference type="EMBL" id="KZ454991">
    <property type="protein sequence ID" value="PKI83460.1"/>
    <property type="molecule type" value="Genomic_DNA"/>
</dbReference>
<reference evidence="10 11" key="1">
    <citation type="submission" date="2017-10" db="EMBL/GenBank/DDBJ databases">
        <title>A novel species of cold-tolerant Malassezia isolated from bats.</title>
        <authorList>
            <person name="Lorch J.M."/>
            <person name="Palmer J.M."/>
            <person name="Vanderwolf K.J."/>
            <person name="Schmidt K.Z."/>
            <person name="Verant M.L."/>
            <person name="Weller T.J."/>
            <person name="Blehert D.S."/>
        </authorList>
    </citation>
    <scope>NUCLEOTIDE SEQUENCE [LARGE SCALE GENOMIC DNA]</scope>
    <source>
        <strain evidence="10 11">NWHC:44797-103</strain>
    </source>
</reference>
<feature type="transmembrane region" description="Helical" evidence="8">
    <location>
        <begin position="303"/>
        <end position="320"/>
    </location>
</feature>
<comment type="similarity">
    <text evidence="2 8">Belongs to the ammonia transporter channel (TC 1.A.11.2) family.</text>
</comment>
<evidence type="ECO:0000313" key="11">
    <source>
        <dbReference type="Proteomes" id="UP000232875"/>
    </source>
</evidence>
<dbReference type="PANTHER" id="PTHR43029:SF10">
    <property type="entry name" value="AMMONIUM TRANSPORTER MEP2"/>
    <property type="match status" value="1"/>
</dbReference>
<keyword evidence="7 8" id="KW-0924">Ammonia transport</keyword>
<feature type="transmembrane region" description="Helical" evidence="8">
    <location>
        <begin position="54"/>
        <end position="74"/>
    </location>
</feature>
<proteinExistence type="inferred from homology"/>
<dbReference type="OrthoDB" id="534912at2759"/>
<dbReference type="Pfam" id="PF00909">
    <property type="entry name" value="Ammonium_transp"/>
    <property type="match status" value="1"/>
</dbReference>
<feature type="transmembrane region" description="Helical" evidence="8">
    <location>
        <begin position="23"/>
        <end position="47"/>
    </location>
</feature>
<dbReference type="Proteomes" id="UP000232875">
    <property type="component" value="Unassembled WGS sequence"/>
</dbReference>
<dbReference type="GO" id="GO:0008519">
    <property type="term" value="F:ammonium channel activity"/>
    <property type="evidence" value="ECO:0007669"/>
    <property type="project" value="InterPro"/>
</dbReference>
<feature type="transmembrane region" description="Helical" evidence="8">
    <location>
        <begin position="216"/>
        <end position="234"/>
    </location>
</feature>
<protein>
    <recommendedName>
        <fullName evidence="8">Ammonium transporter</fullName>
    </recommendedName>
</protein>
<accession>A0A2N1JA81</accession>
<evidence type="ECO:0000313" key="10">
    <source>
        <dbReference type="EMBL" id="PKI83460.1"/>
    </source>
</evidence>
<dbReference type="AlphaFoldDB" id="A0A2N1JA81"/>
<dbReference type="PANTHER" id="PTHR43029">
    <property type="entry name" value="AMMONIUM TRANSPORTER MEP2"/>
    <property type="match status" value="1"/>
</dbReference>
<dbReference type="SUPFAM" id="SSF111352">
    <property type="entry name" value="Ammonium transporter"/>
    <property type="match status" value="1"/>
</dbReference>
<evidence type="ECO:0000256" key="8">
    <source>
        <dbReference type="RuleBase" id="RU362002"/>
    </source>
</evidence>
<dbReference type="Gene3D" id="1.10.3430.10">
    <property type="entry name" value="Ammonium transporter AmtB like domains"/>
    <property type="match status" value="1"/>
</dbReference>
<feature type="transmembrane region" description="Helical" evidence="8">
    <location>
        <begin position="143"/>
        <end position="163"/>
    </location>
</feature>
<keyword evidence="5 8" id="KW-1133">Transmembrane helix</keyword>
<evidence type="ECO:0000256" key="4">
    <source>
        <dbReference type="ARBA" id="ARBA00022692"/>
    </source>
</evidence>
<feature type="transmembrane region" description="Helical" evidence="8">
    <location>
        <begin position="332"/>
        <end position="351"/>
    </location>
</feature>
<evidence type="ECO:0000259" key="9">
    <source>
        <dbReference type="Pfam" id="PF00909"/>
    </source>
</evidence>
<evidence type="ECO:0000256" key="2">
    <source>
        <dbReference type="ARBA" id="ARBA00005887"/>
    </source>
</evidence>
<dbReference type="GO" id="GO:0005886">
    <property type="term" value="C:plasma membrane"/>
    <property type="evidence" value="ECO:0007669"/>
    <property type="project" value="UniProtKB-SubCell"/>
</dbReference>
<comment type="subcellular location">
    <subcellularLocation>
        <location evidence="8">Cell membrane</location>
        <topology evidence="8">Multi-pass membrane protein</topology>
    </subcellularLocation>
    <subcellularLocation>
        <location evidence="1">Membrane</location>
        <topology evidence="1">Multi-pass membrane protein</topology>
    </subcellularLocation>
</comment>
<evidence type="ECO:0000256" key="6">
    <source>
        <dbReference type="ARBA" id="ARBA00023136"/>
    </source>
</evidence>
<feature type="transmembrane region" description="Helical" evidence="8">
    <location>
        <begin position="112"/>
        <end position="131"/>
    </location>
</feature>
<keyword evidence="4 8" id="KW-0812">Transmembrane</keyword>
<organism evidence="10 11">
    <name type="scientific">Malassezia vespertilionis</name>
    <dbReference type="NCBI Taxonomy" id="2020962"/>
    <lineage>
        <taxon>Eukaryota</taxon>
        <taxon>Fungi</taxon>
        <taxon>Dikarya</taxon>
        <taxon>Basidiomycota</taxon>
        <taxon>Ustilaginomycotina</taxon>
        <taxon>Malasseziomycetes</taxon>
        <taxon>Malasseziales</taxon>
        <taxon>Malasseziaceae</taxon>
        <taxon>Malassezia</taxon>
    </lineage>
</organism>
<dbReference type="InterPro" id="IPR024041">
    <property type="entry name" value="NH4_transpt_AmtB-like_dom"/>
</dbReference>
<dbReference type="InterPro" id="IPR029020">
    <property type="entry name" value="Ammonium/urea_transptr"/>
</dbReference>